<dbReference type="OrthoDB" id="9868369at2"/>
<dbReference type="Gene3D" id="3.40.190.10">
    <property type="entry name" value="Periplasmic binding protein-like II"/>
    <property type="match status" value="1"/>
</dbReference>
<name>A0A1M7U5W8_9BRAD</name>
<dbReference type="EMBL" id="LT670849">
    <property type="protein sequence ID" value="SHN78286.1"/>
    <property type="molecule type" value="Genomic_DNA"/>
</dbReference>
<gene>
    <name evidence="1" type="ORF">SAMN05444170_3630</name>
</gene>
<accession>A0A1M7U5W8</accession>
<dbReference type="Proteomes" id="UP000184096">
    <property type="component" value="Chromosome I"/>
</dbReference>
<dbReference type="RefSeq" id="WP_072819682.1">
    <property type="nucleotide sequence ID" value="NZ_LT670849.1"/>
</dbReference>
<proteinExistence type="predicted"/>
<dbReference type="AlphaFoldDB" id="A0A1M7U5W8"/>
<sequence>MLPGFLAEQTRVSVDLMLVDPPVRLAEEGIYVALRIGPLEDKKFQTMWVGAKYAVTRKSGCDRRLYSEFFLRHPRGGLAPCVGTEHPQCAGTFDAISAAVDWRFAPKWDVYSGIMFTQVNGGLPYGFLQRNNVAPTVGLRFRF</sequence>
<organism evidence="1 2">
    <name type="scientific">Bradyrhizobium erythrophlei</name>
    <dbReference type="NCBI Taxonomy" id="1437360"/>
    <lineage>
        <taxon>Bacteria</taxon>
        <taxon>Pseudomonadati</taxon>
        <taxon>Pseudomonadota</taxon>
        <taxon>Alphaproteobacteria</taxon>
        <taxon>Hyphomicrobiales</taxon>
        <taxon>Nitrobacteraceae</taxon>
        <taxon>Bradyrhizobium</taxon>
    </lineage>
</organism>
<evidence type="ECO:0000313" key="2">
    <source>
        <dbReference type="Proteomes" id="UP000184096"/>
    </source>
</evidence>
<reference evidence="2" key="1">
    <citation type="submission" date="2016-11" db="EMBL/GenBank/DDBJ databases">
        <authorList>
            <person name="Varghese N."/>
            <person name="Submissions S."/>
        </authorList>
    </citation>
    <scope>NUCLEOTIDE SEQUENCE [LARGE SCALE GENOMIC DNA]</scope>
    <source>
        <strain evidence="2">GAS401</strain>
    </source>
</reference>
<evidence type="ECO:0000313" key="1">
    <source>
        <dbReference type="EMBL" id="SHN78286.1"/>
    </source>
</evidence>
<keyword evidence="2" id="KW-1185">Reference proteome</keyword>
<protein>
    <submittedName>
        <fullName evidence="1">Uncharacterized protein</fullName>
    </submittedName>
</protein>